<dbReference type="Proteomes" id="UP000029482">
    <property type="component" value="Chromosome"/>
</dbReference>
<evidence type="ECO:0000259" key="3">
    <source>
        <dbReference type="Pfam" id="PF01757"/>
    </source>
</evidence>
<dbReference type="eggNOG" id="COG1835">
    <property type="taxonomic scope" value="Bacteria"/>
</dbReference>
<feature type="transmembrane region" description="Helical" evidence="2">
    <location>
        <begin position="21"/>
        <end position="39"/>
    </location>
</feature>
<name>A0A089X1M1_STRGA</name>
<evidence type="ECO:0000313" key="4">
    <source>
        <dbReference type="EMBL" id="AIR97672.1"/>
    </source>
</evidence>
<keyword evidence="2" id="KW-0812">Transmembrane</keyword>
<evidence type="ECO:0000256" key="2">
    <source>
        <dbReference type="SAM" id="Phobius"/>
    </source>
</evidence>
<keyword evidence="2" id="KW-1133">Transmembrane helix</keyword>
<gene>
    <name evidence="4" type="ORF">SGLAU_08300</name>
</gene>
<dbReference type="InterPro" id="IPR002656">
    <property type="entry name" value="Acyl_transf_3_dom"/>
</dbReference>
<feature type="transmembrane region" description="Helical" evidence="2">
    <location>
        <begin position="59"/>
        <end position="78"/>
    </location>
</feature>
<feature type="domain" description="Acyltransferase 3" evidence="3">
    <location>
        <begin position="20"/>
        <end position="330"/>
    </location>
</feature>
<feature type="region of interest" description="Disordered" evidence="1">
    <location>
        <begin position="363"/>
        <end position="404"/>
    </location>
</feature>
<keyword evidence="5" id="KW-1185">Reference proteome</keyword>
<dbReference type="AlphaFoldDB" id="A0A089X1M1"/>
<dbReference type="InterPro" id="IPR050879">
    <property type="entry name" value="Acyltransferase_3"/>
</dbReference>
<reference evidence="5" key="1">
    <citation type="journal article" date="2015" name="J. Biotechnol.">
        <title>Complete genome sequence of the actinobacterium Streptomyces glaucescens GLA.O (DSM 40922) consisting of a linear chromosome and one linear plasmid.</title>
        <authorList>
            <person name="Ortseifen V."/>
            <person name="Winkler A."/>
            <person name="Albersmeier A."/>
            <person name="Wendler S."/>
            <person name="Puhler A."/>
            <person name="Kalinowski J."/>
            <person name="Ruckert C."/>
        </authorList>
    </citation>
    <scope>NUCLEOTIDE SEQUENCE [LARGE SCALE GENOMIC DNA]</scope>
    <source>
        <strain evidence="5">DSM 40922 / GLA O</strain>
    </source>
</reference>
<feature type="transmembrane region" description="Helical" evidence="2">
    <location>
        <begin position="144"/>
        <end position="164"/>
    </location>
</feature>
<dbReference type="Pfam" id="PF01757">
    <property type="entry name" value="Acyl_transf_3"/>
    <property type="match status" value="1"/>
</dbReference>
<keyword evidence="2" id="KW-0472">Membrane</keyword>
<dbReference type="EMBL" id="CP009438">
    <property type="protein sequence ID" value="AIR97672.1"/>
    <property type="molecule type" value="Genomic_DNA"/>
</dbReference>
<dbReference type="GO" id="GO:0016020">
    <property type="term" value="C:membrane"/>
    <property type="evidence" value="ECO:0007669"/>
    <property type="project" value="TreeGrafter"/>
</dbReference>
<sequence length="404" mass="45234">MRTSRRAARRRAGGDRIVVLDGLRLVAALMVVSYHYVAFGEGWEGAQARLFPVVFRPSAYGWLGVELFFMISGFVICMSCWGRGLPDFFTSRVIRLYPAYWVAVLATTVVVAGVAGGVDPLAWRDVLVNLTMLQWPMGVDHVDGVYWTLWAELRFYLLFALVVWRGLTYRRVVAFCLVWATVALLADGYDVRPLAHLTVVPHCWFFIAGLAFYLMYRFGPNLLLWGIVAFSYAMGQYTVMETWSRTLERVGHRIPAWGVTVLITVFFVVMAGVALGRLRRIDWRWLPAAGALTYPLYLLHESIGWEVFHRFQHSVNHWALLGGTVAGMLLLAHLVHRLVERPVSRRLKVALRTAFAQIGSEGAGKEPAVAPEPPYGAAGPTGPTPFVPGARSPEFETVEGAYTR</sequence>
<dbReference type="KEGG" id="sgu:SGLAU_08300"/>
<dbReference type="STRING" id="1907.SGLAU_08300"/>
<dbReference type="PANTHER" id="PTHR23028:SF53">
    <property type="entry name" value="ACYL_TRANSF_3 DOMAIN-CONTAINING PROTEIN"/>
    <property type="match status" value="1"/>
</dbReference>
<feature type="transmembrane region" description="Helical" evidence="2">
    <location>
        <begin position="254"/>
        <end position="276"/>
    </location>
</feature>
<feature type="transmembrane region" description="Helical" evidence="2">
    <location>
        <begin position="222"/>
        <end position="239"/>
    </location>
</feature>
<dbReference type="HOGENOM" id="CLU_005679_2_3_11"/>
<accession>A0A089X1M1</accession>
<feature type="transmembrane region" description="Helical" evidence="2">
    <location>
        <begin position="283"/>
        <end position="299"/>
    </location>
</feature>
<evidence type="ECO:0000313" key="5">
    <source>
        <dbReference type="Proteomes" id="UP000029482"/>
    </source>
</evidence>
<dbReference type="PANTHER" id="PTHR23028">
    <property type="entry name" value="ACETYLTRANSFERASE"/>
    <property type="match status" value="1"/>
</dbReference>
<evidence type="ECO:0000256" key="1">
    <source>
        <dbReference type="SAM" id="MobiDB-lite"/>
    </source>
</evidence>
<dbReference type="RefSeq" id="WP_052413672.1">
    <property type="nucleotide sequence ID" value="NZ_CP009438.1"/>
</dbReference>
<organism evidence="4 5">
    <name type="scientific">Streptomyces glaucescens</name>
    <dbReference type="NCBI Taxonomy" id="1907"/>
    <lineage>
        <taxon>Bacteria</taxon>
        <taxon>Bacillati</taxon>
        <taxon>Actinomycetota</taxon>
        <taxon>Actinomycetes</taxon>
        <taxon>Kitasatosporales</taxon>
        <taxon>Streptomycetaceae</taxon>
        <taxon>Streptomyces</taxon>
    </lineage>
</organism>
<feature type="transmembrane region" description="Helical" evidence="2">
    <location>
        <begin position="99"/>
        <end position="124"/>
    </location>
</feature>
<protein>
    <recommendedName>
        <fullName evidence="3">Acyltransferase 3 domain-containing protein</fullName>
    </recommendedName>
</protein>
<feature type="transmembrane region" description="Helical" evidence="2">
    <location>
        <begin position="195"/>
        <end position="215"/>
    </location>
</feature>
<proteinExistence type="predicted"/>
<dbReference type="GO" id="GO:0016747">
    <property type="term" value="F:acyltransferase activity, transferring groups other than amino-acyl groups"/>
    <property type="evidence" value="ECO:0007669"/>
    <property type="project" value="InterPro"/>
</dbReference>
<feature type="transmembrane region" description="Helical" evidence="2">
    <location>
        <begin position="171"/>
        <end position="189"/>
    </location>
</feature>
<feature type="transmembrane region" description="Helical" evidence="2">
    <location>
        <begin position="319"/>
        <end position="339"/>
    </location>
</feature>
<dbReference type="GO" id="GO:0009103">
    <property type="term" value="P:lipopolysaccharide biosynthetic process"/>
    <property type="evidence" value="ECO:0007669"/>
    <property type="project" value="TreeGrafter"/>
</dbReference>